<sequence length="268" mass="28146">MGSLTKIVRPTQGLGLAALIGAFAAAEITAEILPTLTRQDLAELGVCDAAAQARFISAAQASKPAGSSAKPVMRALRQARLSLGRIPEAPQSQGTLSLVAGPRPGSAAAPSAIALACRVRQWELDAVERSIRASRRRQQLLGPPRAAASGTTDDIGGLDRTFPWRTRGARVSSPARALWAAAQRGEACAGPRLPERLAAAASARAACPSPEQQLNRGGQVYTRPAAEPRGAKCVRLDALRAELEHHRATAAELERLIQALEREIEADG</sequence>
<dbReference type="AlphaFoldDB" id="A0AAD9IE80"/>
<keyword evidence="1" id="KW-0175">Coiled coil</keyword>
<feature type="coiled-coil region" evidence="1">
    <location>
        <begin position="236"/>
        <end position="263"/>
    </location>
</feature>
<name>A0AAD9IE80_PROWI</name>
<dbReference type="EMBL" id="JASFZW010000010">
    <property type="protein sequence ID" value="KAK2076448.1"/>
    <property type="molecule type" value="Genomic_DNA"/>
</dbReference>
<protein>
    <submittedName>
        <fullName evidence="3">Uncharacterized protein</fullName>
    </submittedName>
</protein>
<gene>
    <name evidence="3" type="ORF">QBZ16_000973</name>
</gene>
<evidence type="ECO:0000256" key="1">
    <source>
        <dbReference type="SAM" id="Coils"/>
    </source>
</evidence>
<evidence type="ECO:0000313" key="3">
    <source>
        <dbReference type="EMBL" id="KAK2076448.1"/>
    </source>
</evidence>
<accession>A0AAD9IE80</accession>
<feature type="region of interest" description="Disordered" evidence="2">
    <location>
        <begin position="135"/>
        <end position="161"/>
    </location>
</feature>
<keyword evidence="4" id="KW-1185">Reference proteome</keyword>
<dbReference type="SUPFAM" id="SSF47769">
    <property type="entry name" value="SAM/Pointed domain"/>
    <property type="match status" value="1"/>
</dbReference>
<reference evidence="3" key="1">
    <citation type="submission" date="2021-01" db="EMBL/GenBank/DDBJ databases">
        <authorList>
            <person name="Eckstrom K.M.E."/>
        </authorList>
    </citation>
    <scope>NUCLEOTIDE SEQUENCE</scope>
    <source>
        <strain evidence="3">UVCC 0001</strain>
    </source>
</reference>
<organism evidence="3 4">
    <name type="scientific">Prototheca wickerhamii</name>
    <dbReference type="NCBI Taxonomy" id="3111"/>
    <lineage>
        <taxon>Eukaryota</taxon>
        <taxon>Viridiplantae</taxon>
        <taxon>Chlorophyta</taxon>
        <taxon>core chlorophytes</taxon>
        <taxon>Trebouxiophyceae</taxon>
        <taxon>Chlorellales</taxon>
        <taxon>Chlorellaceae</taxon>
        <taxon>Prototheca</taxon>
    </lineage>
</organism>
<evidence type="ECO:0000313" key="4">
    <source>
        <dbReference type="Proteomes" id="UP001255856"/>
    </source>
</evidence>
<evidence type="ECO:0000256" key="2">
    <source>
        <dbReference type="SAM" id="MobiDB-lite"/>
    </source>
</evidence>
<dbReference type="InterPro" id="IPR013761">
    <property type="entry name" value="SAM/pointed_sf"/>
</dbReference>
<proteinExistence type="predicted"/>
<comment type="caution">
    <text evidence="3">The sequence shown here is derived from an EMBL/GenBank/DDBJ whole genome shotgun (WGS) entry which is preliminary data.</text>
</comment>
<dbReference type="Proteomes" id="UP001255856">
    <property type="component" value="Unassembled WGS sequence"/>
</dbReference>
<dbReference type="Gene3D" id="1.10.150.50">
    <property type="entry name" value="Transcription Factor, Ets-1"/>
    <property type="match status" value="1"/>
</dbReference>